<name>A0ABQ5BVH5_9ASTR</name>
<gene>
    <name evidence="2" type="ORF">Tco_0876980</name>
</gene>
<reference evidence="2" key="1">
    <citation type="journal article" date="2022" name="Int. J. Mol. Sci.">
        <title>Draft Genome of Tanacetum Coccineum: Genomic Comparison of Closely Related Tanacetum-Family Plants.</title>
        <authorList>
            <person name="Yamashiro T."/>
            <person name="Shiraishi A."/>
            <person name="Nakayama K."/>
            <person name="Satake H."/>
        </authorList>
    </citation>
    <scope>NUCLEOTIDE SEQUENCE</scope>
</reference>
<dbReference type="EMBL" id="BQNB010013625">
    <property type="protein sequence ID" value="GJT18274.1"/>
    <property type="molecule type" value="Genomic_DNA"/>
</dbReference>
<proteinExistence type="predicted"/>
<dbReference type="InterPro" id="IPR005162">
    <property type="entry name" value="Retrotrans_gag_dom"/>
</dbReference>
<keyword evidence="3" id="KW-1185">Reference proteome</keyword>
<dbReference type="Pfam" id="PF03732">
    <property type="entry name" value="Retrotrans_gag"/>
    <property type="match status" value="1"/>
</dbReference>
<comment type="caution">
    <text evidence="2">The sequence shown here is derived from an EMBL/GenBank/DDBJ whole genome shotgun (WGS) entry which is preliminary data.</text>
</comment>
<sequence>MKELRRNLFAGTDDEDVYEHVRRVLDIAHIFYIPGVTHDAKMLRVFYITLTVAARRWEKRLPAGVINTWDRLKKAFIRIYCPSFKTAKKFEEIRNFKQGVDEMLYQGREKIPSHKMLDSQGLIPMTPLTLALKSIHDMADHSRNWYDGKSTWERSNHISNDIAIITNRLNSLVCDIKKLKESIHVMQKGCKSRQGVHLTQECPLRNEADEAGEQVNYIGFLEKTINKYYKGSIRA</sequence>
<accession>A0ABQ5BVH5</accession>
<evidence type="ECO:0000259" key="1">
    <source>
        <dbReference type="Pfam" id="PF03732"/>
    </source>
</evidence>
<organism evidence="2 3">
    <name type="scientific">Tanacetum coccineum</name>
    <dbReference type="NCBI Taxonomy" id="301880"/>
    <lineage>
        <taxon>Eukaryota</taxon>
        <taxon>Viridiplantae</taxon>
        <taxon>Streptophyta</taxon>
        <taxon>Embryophyta</taxon>
        <taxon>Tracheophyta</taxon>
        <taxon>Spermatophyta</taxon>
        <taxon>Magnoliopsida</taxon>
        <taxon>eudicotyledons</taxon>
        <taxon>Gunneridae</taxon>
        <taxon>Pentapetalae</taxon>
        <taxon>asterids</taxon>
        <taxon>campanulids</taxon>
        <taxon>Asterales</taxon>
        <taxon>Asteraceae</taxon>
        <taxon>Asteroideae</taxon>
        <taxon>Anthemideae</taxon>
        <taxon>Anthemidinae</taxon>
        <taxon>Tanacetum</taxon>
    </lineage>
</organism>
<reference evidence="2" key="2">
    <citation type="submission" date="2022-01" db="EMBL/GenBank/DDBJ databases">
        <authorList>
            <person name="Yamashiro T."/>
            <person name="Shiraishi A."/>
            <person name="Satake H."/>
            <person name="Nakayama K."/>
        </authorList>
    </citation>
    <scope>NUCLEOTIDE SEQUENCE</scope>
</reference>
<evidence type="ECO:0000313" key="2">
    <source>
        <dbReference type="EMBL" id="GJT18274.1"/>
    </source>
</evidence>
<feature type="domain" description="Retrotransposon gag" evidence="1">
    <location>
        <begin position="45"/>
        <end position="99"/>
    </location>
</feature>
<dbReference type="PANTHER" id="PTHR33223">
    <property type="entry name" value="CCHC-TYPE DOMAIN-CONTAINING PROTEIN"/>
    <property type="match status" value="1"/>
</dbReference>
<protein>
    <submittedName>
        <fullName evidence="2">Ribonuclease H-like domain-containing protein</fullName>
    </submittedName>
</protein>
<dbReference type="PANTHER" id="PTHR33223:SF11">
    <property type="entry name" value="ELEMENT PROTEIN, PUTATIVE-RELATED"/>
    <property type="match status" value="1"/>
</dbReference>
<evidence type="ECO:0000313" key="3">
    <source>
        <dbReference type="Proteomes" id="UP001151760"/>
    </source>
</evidence>
<dbReference type="Proteomes" id="UP001151760">
    <property type="component" value="Unassembled WGS sequence"/>
</dbReference>